<dbReference type="Pfam" id="PF00881">
    <property type="entry name" value="Nitroreductase"/>
    <property type="match status" value="2"/>
</dbReference>
<evidence type="ECO:0000313" key="8">
    <source>
        <dbReference type="Proteomes" id="UP000198779"/>
    </source>
</evidence>
<organism evidence="7 8">
    <name type="scientific">Prevotella communis</name>
    <dbReference type="NCBI Taxonomy" id="2913614"/>
    <lineage>
        <taxon>Bacteria</taxon>
        <taxon>Pseudomonadati</taxon>
        <taxon>Bacteroidota</taxon>
        <taxon>Bacteroidia</taxon>
        <taxon>Bacteroidales</taxon>
        <taxon>Prevotellaceae</taxon>
        <taxon>Prevotella</taxon>
    </lineage>
</organism>
<keyword evidence="3" id="KW-0285">Flavoprotein</keyword>
<sequence length="165" mass="19335">MTFIDLVKQRYSCRSYQEKSVEQEKLDYVMECVRLAPSAVNKQPWMFRVVKDEAEKAKLRECYNRDWFNSAPMYIICSILHDQEWVRKDGKHHGDIDIAIAVEHLCLAATEQGLATCWVCNFNAEKCKEFFTFADNEEPAVLIPIGYAADERKEKIRKAIEEIYK</sequence>
<gene>
    <name evidence="7" type="ORF">SAMN04487901_10712</name>
</gene>
<reference evidence="8" key="1">
    <citation type="submission" date="2016-10" db="EMBL/GenBank/DDBJ databases">
        <authorList>
            <person name="Varghese N."/>
            <person name="Submissions S."/>
        </authorList>
    </citation>
    <scope>NUCLEOTIDE SEQUENCE [LARGE SCALE GENOMIC DNA]</scope>
    <source>
        <strain evidence="8">BP1-148</strain>
    </source>
</reference>
<dbReference type="EMBL" id="FNCQ01000007">
    <property type="protein sequence ID" value="SDG65662.1"/>
    <property type="molecule type" value="Genomic_DNA"/>
</dbReference>
<feature type="domain" description="Nitroreductase" evidence="6">
    <location>
        <begin position="7"/>
        <end position="61"/>
    </location>
</feature>
<name>A0A1G7W0W4_9BACT</name>
<accession>A0A1G7W0W4</accession>
<evidence type="ECO:0000256" key="1">
    <source>
        <dbReference type="ARBA" id="ARBA00001917"/>
    </source>
</evidence>
<dbReference type="STRING" id="645274.SAMN04487901_10712"/>
<dbReference type="Gene3D" id="3.40.109.10">
    <property type="entry name" value="NADH Oxidase"/>
    <property type="match status" value="1"/>
</dbReference>
<dbReference type="RefSeq" id="WP_091816880.1">
    <property type="nucleotide sequence ID" value="NZ_FNCQ01000007.1"/>
</dbReference>
<feature type="domain" description="Nitroreductase" evidence="6">
    <location>
        <begin position="62"/>
        <end position="147"/>
    </location>
</feature>
<proteinExistence type="inferred from homology"/>
<dbReference type="GO" id="GO:0016491">
    <property type="term" value="F:oxidoreductase activity"/>
    <property type="evidence" value="ECO:0007669"/>
    <property type="project" value="UniProtKB-KW"/>
</dbReference>
<evidence type="ECO:0000256" key="2">
    <source>
        <dbReference type="ARBA" id="ARBA00007118"/>
    </source>
</evidence>
<evidence type="ECO:0000313" key="7">
    <source>
        <dbReference type="EMBL" id="SDG65662.1"/>
    </source>
</evidence>
<evidence type="ECO:0000259" key="6">
    <source>
        <dbReference type="Pfam" id="PF00881"/>
    </source>
</evidence>
<evidence type="ECO:0000256" key="4">
    <source>
        <dbReference type="ARBA" id="ARBA00022643"/>
    </source>
</evidence>
<keyword evidence="4" id="KW-0288">FMN</keyword>
<keyword evidence="8" id="KW-1185">Reference proteome</keyword>
<dbReference type="CDD" id="cd20609">
    <property type="entry name" value="nitroreductase"/>
    <property type="match status" value="1"/>
</dbReference>
<dbReference type="Proteomes" id="UP000198779">
    <property type="component" value="Unassembled WGS sequence"/>
</dbReference>
<evidence type="ECO:0000256" key="5">
    <source>
        <dbReference type="ARBA" id="ARBA00023002"/>
    </source>
</evidence>
<dbReference type="InterPro" id="IPR029479">
    <property type="entry name" value="Nitroreductase"/>
</dbReference>
<evidence type="ECO:0000256" key="3">
    <source>
        <dbReference type="ARBA" id="ARBA00022630"/>
    </source>
</evidence>
<dbReference type="PANTHER" id="PTHR43673:SF2">
    <property type="entry name" value="NITROREDUCTASE"/>
    <property type="match status" value="1"/>
</dbReference>
<dbReference type="InterPro" id="IPR000415">
    <property type="entry name" value="Nitroreductase-like"/>
</dbReference>
<comment type="cofactor">
    <cofactor evidence="1">
        <name>FMN</name>
        <dbReference type="ChEBI" id="CHEBI:58210"/>
    </cofactor>
</comment>
<protein>
    <submittedName>
        <fullName evidence="7">Nitroreductase</fullName>
    </submittedName>
</protein>
<dbReference type="PANTHER" id="PTHR43673">
    <property type="entry name" value="NAD(P)H NITROREDUCTASE YDGI-RELATED"/>
    <property type="match status" value="1"/>
</dbReference>
<dbReference type="AlphaFoldDB" id="A0A1G7W0W4"/>
<dbReference type="SUPFAM" id="SSF55469">
    <property type="entry name" value="FMN-dependent nitroreductase-like"/>
    <property type="match status" value="1"/>
</dbReference>
<keyword evidence="5" id="KW-0560">Oxidoreductase</keyword>
<comment type="similarity">
    <text evidence="2">Belongs to the nitroreductase family.</text>
</comment>